<accession>A0A0S4IYY8</accession>
<dbReference type="Proteomes" id="UP000051952">
    <property type="component" value="Unassembled WGS sequence"/>
</dbReference>
<feature type="region of interest" description="Disordered" evidence="1">
    <location>
        <begin position="217"/>
        <end position="244"/>
    </location>
</feature>
<feature type="region of interest" description="Disordered" evidence="1">
    <location>
        <begin position="170"/>
        <end position="193"/>
    </location>
</feature>
<organism evidence="2 3">
    <name type="scientific">Bodo saltans</name>
    <name type="common">Flagellated protozoan</name>
    <dbReference type="NCBI Taxonomy" id="75058"/>
    <lineage>
        <taxon>Eukaryota</taxon>
        <taxon>Discoba</taxon>
        <taxon>Euglenozoa</taxon>
        <taxon>Kinetoplastea</taxon>
        <taxon>Metakinetoplastina</taxon>
        <taxon>Eubodonida</taxon>
        <taxon>Bodonidae</taxon>
        <taxon>Bodo</taxon>
    </lineage>
</organism>
<evidence type="ECO:0000313" key="3">
    <source>
        <dbReference type="Proteomes" id="UP000051952"/>
    </source>
</evidence>
<evidence type="ECO:0000256" key="1">
    <source>
        <dbReference type="SAM" id="MobiDB-lite"/>
    </source>
</evidence>
<proteinExistence type="predicted"/>
<feature type="region of interest" description="Disordered" evidence="1">
    <location>
        <begin position="301"/>
        <end position="329"/>
    </location>
</feature>
<protein>
    <submittedName>
        <fullName evidence="2">Uncharacterized protein</fullName>
    </submittedName>
</protein>
<evidence type="ECO:0000313" key="2">
    <source>
        <dbReference type="EMBL" id="CUG19823.1"/>
    </source>
</evidence>
<feature type="compositionally biased region" description="Polar residues" evidence="1">
    <location>
        <begin position="170"/>
        <end position="184"/>
    </location>
</feature>
<dbReference type="AlphaFoldDB" id="A0A0S4IYY8"/>
<keyword evidence="3" id="KW-1185">Reference proteome</keyword>
<dbReference type="VEuPathDB" id="TriTrypDB:BSAL_75660"/>
<dbReference type="EMBL" id="CYKH01000695">
    <property type="protein sequence ID" value="CUG19823.1"/>
    <property type="molecule type" value="Genomic_DNA"/>
</dbReference>
<sequence>MVVQSKLIVDVDFALHDSSRVLRDIKSHHPLIAQLFHAKKSHHVHIVGPAVAWHDILQAAEDVLGACGEPFHLSADDAAALAQLIFVIGVNSLEEQLRKLFGPFERFASDDKVRVGWQISGPMYGICAQTSHRRRQLMEQCLDIIHREYRLKLTLLPTTTTTTTQYFSSHMSTPITSTPSSQGITPPLSSPADSFGPPTGGDIFSLMLQDLNVTAIGPPTEADSSPTRMNAMNDPTAPSSQWSVVSNNNTTLTAQNSSACTASRYVENAISDAQTMQPHHHHHNEAEDAVAGGMHLQLSSAAEAPPHVPPPSQAEGNDSVGLHGTTPRAFIDHDTLPVLRDAPDITATSSERHAVILHPQVLLVPIEDMAQRSVMEKEIGNLCATLGVVASVARAQGKDCLEMSLCDAVRSPEHSNVEEEEGLAPPRRICDAVGIARDRILSKLGAGPIVIHLLHPTELQRRLLLPQQKKTNDAVPNRFDVKSKRVTATQRVVDVTCRSRLLHGESIDVTYVELWEPPDGATAIRVKFVLKGLKGRGLPRRVASITAFVEECLCNVHLIGESSSCDCSIHPDATCSKSWTTSPLSTIHLEGAPNELMTTLADMHDVYVSSRTLLHDDTVARAVVVGANASLSAFAQSVKTFARKPNYQACGRL</sequence>
<reference evidence="3" key="1">
    <citation type="submission" date="2015-09" db="EMBL/GenBank/DDBJ databases">
        <authorList>
            <consortium name="Pathogen Informatics"/>
        </authorList>
    </citation>
    <scope>NUCLEOTIDE SEQUENCE [LARGE SCALE GENOMIC DNA]</scope>
    <source>
        <strain evidence="3">Lake Konstanz</strain>
    </source>
</reference>
<name>A0A0S4IYY8_BODSA</name>
<gene>
    <name evidence="2" type="ORF">BSAL_75660</name>
</gene>